<keyword evidence="2" id="KW-0812">Transmembrane</keyword>
<feature type="compositionally biased region" description="Gly residues" evidence="1">
    <location>
        <begin position="63"/>
        <end position="72"/>
    </location>
</feature>
<organism evidence="4 5">
    <name type="scientific">Limimaricola cinnabarinus</name>
    <dbReference type="NCBI Taxonomy" id="1125964"/>
    <lineage>
        <taxon>Bacteria</taxon>
        <taxon>Pseudomonadati</taxon>
        <taxon>Pseudomonadota</taxon>
        <taxon>Alphaproteobacteria</taxon>
        <taxon>Rhodobacterales</taxon>
        <taxon>Paracoccaceae</taxon>
        <taxon>Limimaricola</taxon>
    </lineage>
</organism>
<dbReference type="PANTHER" id="PTHR42714">
    <property type="entry name" value="TRNA MODIFICATION GTPASE GTPBP3"/>
    <property type="match status" value="1"/>
</dbReference>
<dbReference type="PANTHER" id="PTHR42714:SF2">
    <property type="entry name" value="TRNA MODIFICATION GTPASE GTPBP3, MITOCHONDRIAL"/>
    <property type="match status" value="1"/>
</dbReference>
<feature type="compositionally biased region" description="Basic residues" evidence="1">
    <location>
        <begin position="102"/>
        <end position="120"/>
    </location>
</feature>
<feature type="region of interest" description="Disordered" evidence="1">
    <location>
        <begin position="767"/>
        <end position="795"/>
    </location>
</feature>
<accession>A0A2G1ME73</accession>
<evidence type="ECO:0000259" key="3">
    <source>
        <dbReference type="Pfam" id="PF01926"/>
    </source>
</evidence>
<dbReference type="GO" id="GO:0030488">
    <property type="term" value="P:tRNA methylation"/>
    <property type="evidence" value="ECO:0007669"/>
    <property type="project" value="TreeGrafter"/>
</dbReference>
<keyword evidence="2" id="KW-0472">Membrane</keyword>
<dbReference type="SUPFAM" id="SSF52540">
    <property type="entry name" value="P-loop containing nucleoside triphosphate hydrolases"/>
    <property type="match status" value="1"/>
</dbReference>
<feature type="transmembrane region" description="Helical" evidence="2">
    <location>
        <begin position="274"/>
        <end position="295"/>
    </location>
</feature>
<dbReference type="GO" id="GO:0005829">
    <property type="term" value="C:cytosol"/>
    <property type="evidence" value="ECO:0007669"/>
    <property type="project" value="TreeGrafter"/>
</dbReference>
<keyword evidence="5" id="KW-1185">Reference proteome</keyword>
<dbReference type="Proteomes" id="UP000221860">
    <property type="component" value="Unassembled WGS sequence"/>
</dbReference>
<sequence>MRSAQPCDPRHGAARRSGAVRPRSRAARGPAAQAAHPGHRAAHGCRRGARCAGALSRPRGDAGPAGAGGGRGAAMARDFARTGQGAGARRAVRSSGRDHARGRAAARARGAGGRRLRGGARRGAAPCRGRGGGRSCAAGRRRRRAGGAGGDAARSGASSRCRLVTQPRGRVCGGAGAGHGAALRGGLCAAAGGQAGAGRRADAGRSGGRNGELRRHLCAGARGASLARGGRGGRARLRGRAARALPRRAAPGGAAVKPRPLARLRGALLRWDRLLIAISLALPFLVPFLLGFLWLTEHDWLLPYLGVSIGVAALAFAMRWFARRRPGGAQAPSVLMGEMKVESDPVWTETERETFRAARRRIERETAESVAWTELPDLALSVIDDIAKGMGQEDRKALDFTLPEALLLTERAASRYRDHLRRHVPFSDRISLHTIHWIWKHRGRAQLAMDAAFAGHRVLRFALNPAKGVMREVEWLMAGGNTAYLGTQMMGVLQAVLLEEVAHAAVELYSGRLRFSDAELLQFQLEETRADRARLAQPDAPLRVLVVGQVSAGKSTLINALLGEDRTETDMAATTEGIMAYEASIDGTDCLLLDSQGLDGSKARQKQLLDEMTQSDMVLWVLRANRPGRAADVALREAFEAWFAEHPDRRPPPLLPVATAVDRLAADWPYPEHQMPTELRDRIGEAMDAMAQDMGGLRPRPISAQEPDWNLDAVRSALSGAVSEALLVQRNRLRLTAARHARAGDTQIARSGRGLWQGAKLVGGKFLGRLGGNEDARPEAGRGDKTPKPPEDHSP</sequence>
<gene>
    <name evidence="4" type="ORF">CJ301_13360</name>
</gene>
<feature type="region of interest" description="Disordered" evidence="1">
    <location>
        <begin position="54"/>
        <end position="73"/>
    </location>
</feature>
<dbReference type="Gene3D" id="3.40.50.300">
    <property type="entry name" value="P-loop containing nucleotide triphosphate hydrolases"/>
    <property type="match status" value="1"/>
</dbReference>
<dbReference type="InterPro" id="IPR027417">
    <property type="entry name" value="P-loop_NTPase"/>
</dbReference>
<evidence type="ECO:0000313" key="4">
    <source>
        <dbReference type="EMBL" id="PHP27028.1"/>
    </source>
</evidence>
<dbReference type="GO" id="GO:0002098">
    <property type="term" value="P:tRNA wobble uridine modification"/>
    <property type="evidence" value="ECO:0007669"/>
    <property type="project" value="TreeGrafter"/>
</dbReference>
<evidence type="ECO:0000256" key="1">
    <source>
        <dbReference type="SAM" id="MobiDB-lite"/>
    </source>
</evidence>
<comment type="caution">
    <text evidence="4">The sequence shown here is derived from an EMBL/GenBank/DDBJ whole genome shotgun (WGS) entry which is preliminary data.</text>
</comment>
<reference evidence="4 5" key="1">
    <citation type="submission" date="2017-08" db="EMBL/GenBank/DDBJ databases">
        <title>Draft Genome Sequence of Loktanella cinnabarina Strain XM1, Isolated from Coastal Surface Water.</title>
        <authorList>
            <person name="Ma R."/>
            <person name="Wang J."/>
            <person name="Wang Q."/>
            <person name="Ma Z."/>
            <person name="Li J."/>
            <person name="Chen L."/>
        </authorList>
    </citation>
    <scope>NUCLEOTIDE SEQUENCE [LARGE SCALE GENOMIC DNA]</scope>
    <source>
        <strain evidence="4 5">XM1</strain>
    </source>
</reference>
<feature type="region of interest" description="Disordered" evidence="1">
    <location>
        <begin position="1"/>
        <end position="45"/>
    </location>
</feature>
<feature type="compositionally biased region" description="Basic and acidic residues" evidence="1">
    <location>
        <begin position="772"/>
        <end position="795"/>
    </location>
</feature>
<proteinExistence type="predicted"/>
<feature type="region of interest" description="Disordered" evidence="1">
    <location>
        <begin position="82"/>
        <end position="161"/>
    </location>
</feature>
<feature type="transmembrane region" description="Helical" evidence="2">
    <location>
        <begin position="301"/>
        <end position="322"/>
    </location>
</feature>
<dbReference type="EMBL" id="NQWH01000022">
    <property type="protein sequence ID" value="PHP27028.1"/>
    <property type="molecule type" value="Genomic_DNA"/>
</dbReference>
<feature type="domain" description="G" evidence="3">
    <location>
        <begin position="543"/>
        <end position="629"/>
    </location>
</feature>
<dbReference type="InterPro" id="IPR006073">
    <property type="entry name" value="GTP-bd"/>
</dbReference>
<dbReference type="AlphaFoldDB" id="A0A2G1ME73"/>
<dbReference type="Pfam" id="PF01926">
    <property type="entry name" value="MMR_HSR1"/>
    <property type="match status" value="1"/>
</dbReference>
<protein>
    <recommendedName>
        <fullName evidence="3">G domain-containing protein</fullName>
    </recommendedName>
</protein>
<feature type="compositionally biased region" description="Low complexity" evidence="1">
    <location>
        <begin position="151"/>
        <end position="161"/>
    </location>
</feature>
<dbReference type="GO" id="GO:0005525">
    <property type="term" value="F:GTP binding"/>
    <property type="evidence" value="ECO:0007669"/>
    <property type="project" value="InterPro"/>
</dbReference>
<evidence type="ECO:0000256" key="2">
    <source>
        <dbReference type="SAM" id="Phobius"/>
    </source>
</evidence>
<name>A0A2G1ME73_9RHOB</name>
<keyword evidence="2" id="KW-1133">Transmembrane helix</keyword>
<feature type="compositionally biased region" description="Low complexity" evidence="1">
    <location>
        <begin position="15"/>
        <end position="36"/>
    </location>
</feature>
<evidence type="ECO:0000313" key="5">
    <source>
        <dbReference type="Proteomes" id="UP000221860"/>
    </source>
</evidence>